<accession>A0A9Q8PGV5</accession>
<dbReference type="RefSeq" id="XP_047766641.1">
    <property type="nucleotide sequence ID" value="XM_047907951.1"/>
</dbReference>
<reference evidence="2" key="1">
    <citation type="submission" date="2021-12" db="EMBL/GenBank/DDBJ databases">
        <authorList>
            <person name="Zaccaron A."/>
            <person name="Stergiopoulos I."/>
        </authorList>
    </citation>
    <scope>NUCLEOTIDE SEQUENCE</scope>
    <source>
        <strain evidence="2">Race5_Kim</strain>
    </source>
</reference>
<organism evidence="2 3">
    <name type="scientific">Passalora fulva</name>
    <name type="common">Tomato leaf mold</name>
    <name type="synonym">Cladosporium fulvum</name>
    <dbReference type="NCBI Taxonomy" id="5499"/>
    <lineage>
        <taxon>Eukaryota</taxon>
        <taxon>Fungi</taxon>
        <taxon>Dikarya</taxon>
        <taxon>Ascomycota</taxon>
        <taxon>Pezizomycotina</taxon>
        <taxon>Dothideomycetes</taxon>
        <taxon>Dothideomycetidae</taxon>
        <taxon>Mycosphaerellales</taxon>
        <taxon>Mycosphaerellaceae</taxon>
        <taxon>Fulvia</taxon>
    </lineage>
</organism>
<evidence type="ECO:0000313" key="3">
    <source>
        <dbReference type="Proteomes" id="UP000756132"/>
    </source>
</evidence>
<reference evidence="2" key="2">
    <citation type="journal article" date="2022" name="Microb. Genom.">
        <title>A chromosome-scale genome assembly of the tomato pathogen Cladosporium fulvum reveals a compartmentalized genome architecture and the presence of a dispensable chromosome.</title>
        <authorList>
            <person name="Zaccaron A.Z."/>
            <person name="Chen L.H."/>
            <person name="Samaras A."/>
            <person name="Stergiopoulos I."/>
        </authorList>
    </citation>
    <scope>NUCLEOTIDE SEQUENCE</scope>
    <source>
        <strain evidence="2">Race5_Kim</strain>
    </source>
</reference>
<gene>
    <name evidence="2" type="ORF">CLAFUR5_08803</name>
</gene>
<keyword evidence="3" id="KW-1185">Reference proteome</keyword>
<name>A0A9Q8PGV5_PASFU</name>
<protein>
    <submittedName>
        <fullName evidence="2">Uncharacterized protein</fullName>
    </submittedName>
</protein>
<dbReference type="Proteomes" id="UP000756132">
    <property type="component" value="Chromosome 9"/>
</dbReference>
<dbReference type="KEGG" id="ffu:CLAFUR5_08803"/>
<dbReference type="GeneID" id="71988681"/>
<feature type="region of interest" description="Disordered" evidence="1">
    <location>
        <begin position="1"/>
        <end position="55"/>
    </location>
</feature>
<dbReference type="EMBL" id="CP090171">
    <property type="protein sequence ID" value="UJO22275.1"/>
    <property type="molecule type" value="Genomic_DNA"/>
</dbReference>
<dbReference type="AlphaFoldDB" id="A0A9Q8PGV5"/>
<evidence type="ECO:0000256" key="1">
    <source>
        <dbReference type="SAM" id="MobiDB-lite"/>
    </source>
</evidence>
<feature type="compositionally biased region" description="Pro residues" evidence="1">
    <location>
        <begin position="27"/>
        <end position="43"/>
    </location>
</feature>
<proteinExistence type="predicted"/>
<evidence type="ECO:0000313" key="2">
    <source>
        <dbReference type="EMBL" id="UJO22275.1"/>
    </source>
</evidence>
<sequence>MEGMRNYNGYLSAPEHVRQDGTGSNLPPIPATPPPTPLPPPQKRPSTTAQPTSSHPALLAFLFGLVTGLD</sequence>